<reference evidence="2" key="1">
    <citation type="submission" date="2015-04" db="UniProtKB">
        <authorList>
            <consortium name="EnsemblPlants"/>
        </authorList>
    </citation>
    <scope>IDENTIFICATION</scope>
</reference>
<dbReference type="Proteomes" id="UP000008021">
    <property type="component" value="Chromosome 4"/>
</dbReference>
<evidence type="ECO:0000313" key="2">
    <source>
        <dbReference type="EnsemblPlants" id="OMERI04G01950.1"/>
    </source>
</evidence>
<protein>
    <submittedName>
        <fullName evidence="2">Uncharacterized protein</fullName>
    </submittedName>
</protein>
<evidence type="ECO:0000256" key="1">
    <source>
        <dbReference type="SAM" id="MobiDB-lite"/>
    </source>
</evidence>
<feature type="region of interest" description="Disordered" evidence="1">
    <location>
        <begin position="1"/>
        <end position="56"/>
    </location>
</feature>
<keyword evidence="3" id="KW-1185">Reference proteome</keyword>
<name>A0A0E0DAK1_9ORYZ</name>
<reference evidence="2" key="2">
    <citation type="submission" date="2018-05" db="EMBL/GenBank/DDBJ databases">
        <title>OmerRS3 (Oryza meridionalis Reference Sequence Version 3).</title>
        <authorList>
            <person name="Zhang J."/>
            <person name="Kudrna D."/>
            <person name="Lee S."/>
            <person name="Talag J."/>
            <person name="Welchert J."/>
            <person name="Wing R.A."/>
        </authorList>
    </citation>
    <scope>NUCLEOTIDE SEQUENCE [LARGE SCALE GENOMIC DNA]</scope>
    <source>
        <strain evidence="2">cv. OR44</strain>
    </source>
</reference>
<accession>A0A0E0DAK1</accession>
<sequence length="68" mass="7349">MASWAPDLPEDEGHPCHIPRRPGTDGGAEAVSSGEMGGWPSAATEAEGGGEMKEKRIWWLGFRGQRRT</sequence>
<dbReference type="AlphaFoldDB" id="A0A0E0DAK1"/>
<proteinExistence type="predicted"/>
<evidence type="ECO:0000313" key="3">
    <source>
        <dbReference type="Proteomes" id="UP000008021"/>
    </source>
</evidence>
<dbReference type="HOGENOM" id="CLU_2798280_0_0_1"/>
<dbReference type="EnsemblPlants" id="OMERI04G01950.1">
    <property type="protein sequence ID" value="OMERI04G01950.1"/>
    <property type="gene ID" value="OMERI04G01950"/>
</dbReference>
<organism evidence="2">
    <name type="scientific">Oryza meridionalis</name>
    <dbReference type="NCBI Taxonomy" id="40149"/>
    <lineage>
        <taxon>Eukaryota</taxon>
        <taxon>Viridiplantae</taxon>
        <taxon>Streptophyta</taxon>
        <taxon>Embryophyta</taxon>
        <taxon>Tracheophyta</taxon>
        <taxon>Spermatophyta</taxon>
        <taxon>Magnoliopsida</taxon>
        <taxon>Liliopsida</taxon>
        <taxon>Poales</taxon>
        <taxon>Poaceae</taxon>
        <taxon>BOP clade</taxon>
        <taxon>Oryzoideae</taxon>
        <taxon>Oryzeae</taxon>
        <taxon>Oryzinae</taxon>
        <taxon>Oryza</taxon>
    </lineage>
</organism>
<dbReference type="Gramene" id="OMERI04G01950.1">
    <property type="protein sequence ID" value="OMERI04G01950.1"/>
    <property type="gene ID" value="OMERI04G01950"/>
</dbReference>